<evidence type="ECO:0000256" key="4">
    <source>
        <dbReference type="ARBA" id="ARBA00022917"/>
    </source>
</evidence>
<dbReference type="PANTHER" id="PTHR14068">
    <property type="entry name" value="EUKARYOTIC TRANSLATION INITIATION FACTOR 3 EIF3 -RELATED"/>
    <property type="match status" value="1"/>
</dbReference>
<dbReference type="InterPro" id="IPR035979">
    <property type="entry name" value="RBD_domain_sf"/>
</dbReference>
<sequence length="130" mass="14751">MVDVMVMKEIKDTALHLGVDLSTLDLDAIRLPPGEKCGIVRSLRSSKKWSLDGLWMPVDPETEKTLGYYFIEYNTPQEAELAKEKTHGMFDDFDRFMKVPNEWAPPETKPYAPGKIFNTGSLMQRPGTSL</sequence>
<dbReference type="EnsemblPlants" id="KRH75983">
    <property type="protein sequence ID" value="KRH75983"/>
    <property type="gene ID" value="GLYMA_01G122200"/>
</dbReference>
<evidence type="ECO:0008006" key="8">
    <source>
        <dbReference type="Google" id="ProtNLM"/>
    </source>
</evidence>
<evidence type="ECO:0000256" key="3">
    <source>
        <dbReference type="ARBA" id="ARBA00022884"/>
    </source>
</evidence>
<evidence type="ECO:0000313" key="7">
    <source>
        <dbReference type="Proteomes" id="UP000008827"/>
    </source>
</evidence>
<evidence type="ECO:0000256" key="2">
    <source>
        <dbReference type="ARBA" id="ARBA00022540"/>
    </source>
</evidence>
<protein>
    <recommendedName>
        <fullName evidence="8">RRM domain-containing protein</fullName>
    </recommendedName>
</protein>
<dbReference type="Gramene" id="KRH75983">
    <property type="protein sequence ID" value="KRH75983"/>
    <property type="gene ID" value="GLYMA_01G122200"/>
</dbReference>
<dbReference type="EMBL" id="CM000834">
    <property type="protein sequence ID" value="KRH75983.1"/>
    <property type="molecule type" value="Genomic_DNA"/>
</dbReference>
<dbReference type="InterPro" id="IPR011400">
    <property type="entry name" value="EIF3B"/>
</dbReference>
<keyword evidence="3" id="KW-0694">RNA-binding</keyword>
<keyword evidence="7" id="KW-1185">Reference proteome</keyword>
<dbReference type="InParanoid" id="A0A0R0LJ67"/>
<gene>
    <name evidence="5" type="ORF">GLYMA_01G122200</name>
</gene>
<dbReference type="GO" id="GO:0003743">
    <property type="term" value="F:translation initiation factor activity"/>
    <property type="evidence" value="ECO:0007669"/>
    <property type="project" value="UniProtKB-KW"/>
</dbReference>
<keyword evidence="2" id="KW-0396">Initiation factor</keyword>
<dbReference type="PaxDb" id="3847-GLYMA01G30431.1"/>
<dbReference type="Gene3D" id="3.30.70.330">
    <property type="match status" value="1"/>
</dbReference>
<accession>A0A0R0LJ67</accession>
<dbReference type="PANTHER" id="PTHR14068:SF0">
    <property type="entry name" value="EUKARYOTIC TRANSLATION INITIATION FACTOR 3 SUBUNIT B"/>
    <property type="match status" value="1"/>
</dbReference>
<dbReference type="GO" id="GO:0003723">
    <property type="term" value="F:RNA binding"/>
    <property type="evidence" value="ECO:0007669"/>
    <property type="project" value="UniProtKB-KW"/>
</dbReference>
<keyword evidence="1" id="KW-0963">Cytoplasm</keyword>
<dbReference type="GO" id="GO:0031369">
    <property type="term" value="F:translation initiation factor binding"/>
    <property type="evidence" value="ECO:0007669"/>
    <property type="project" value="InterPro"/>
</dbReference>
<dbReference type="SUPFAM" id="SSF54928">
    <property type="entry name" value="RNA-binding domain, RBD"/>
    <property type="match status" value="1"/>
</dbReference>
<reference evidence="5 6" key="1">
    <citation type="journal article" date="2010" name="Nature">
        <title>Genome sequence of the palaeopolyploid soybean.</title>
        <authorList>
            <person name="Schmutz J."/>
            <person name="Cannon S.B."/>
            <person name="Schlueter J."/>
            <person name="Ma J."/>
            <person name="Mitros T."/>
            <person name="Nelson W."/>
            <person name="Hyten D.L."/>
            <person name="Song Q."/>
            <person name="Thelen J.J."/>
            <person name="Cheng J."/>
            <person name="Xu D."/>
            <person name="Hellsten U."/>
            <person name="May G.D."/>
            <person name="Yu Y."/>
            <person name="Sakurai T."/>
            <person name="Umezawa T."/>
            <person name="Bhattacharyya M.K."/>
            <person name="Sandhu D."/>
            <person name="Valliyodan B."/>
            <person name="Lindquist E."/>
            <person name="Peto M."/>
            <person name="Grant D."/>
            <person name="Shu S."/>
            <person name="Goodstein D."/>
            <person name="Barry K."/>
            <person name="Futrell-Griggs M."/>
            <person name="Abernathy B."/>
            <person name="Du J."/>
            <person name="Tian Z."/>
            <person name="Zhu L."/>
            <person name="Gill N."/>
            <person name="Joshi T."/>
            <person name="Libault M."/>
            <person name="Sethuraman A."/>
            <person name="Zhang X.-C."/>
            <person name="Shinozaki K."/>
            <person name="Nguyen H.T."/>
            <person name="Wing R.A."/>
            <person name="Cregan P."/>
            <person name="Specht J."/>
            <person name="Grimwood J."/>
            <person name="Rokhsar D."/>
            <person name="Stacey G."/>
            <person name="Shoemaker R.C."/>
            <person name="Jackson S.A."/>
        </authorList>
    </citation>
    <scope>NUCLEOTIDE SEQUENCE</scope>
    <source>
        <strain evidence="6">cv. Williams 82</strain>
        <tissue evidence="5">Callus</tissue>
    </source>
</reference>
<evidence type="ECO:0000313" key="5">
    <source>
        <dbReference type="EMBL" id="KRH75983.1"/>
    </source>
</evidence>
<keyword evidence="4" id="KW-0648">Protein biosynthesis</keyword>
<reference evidence="6" key="2">
    <citation type="submission" date="2018-02" db="UniProtKB">
        <authorList>
            <consortium name="EnsemblPlants"/>
        </authorList>
    </citation>
    <scope>IDENTIFICATION</scope>
    <source>
        <strain evidence="6">Williams 82</strain>
    </source>
</reference>
<dbReference type="GO" id="GO:0005852">
    <property type="term" value="C:eukaryotic translation initiation factor 3 complex"/>
    <property type="evidence" value="ECO:0007669"/>
    <property type="project" value="InterPro"/>
</dbReference>
<dbReference type="Proteomes" id="UP000008827">
    <property type="component" value="Chromosome 1"/>
</dbReference>
<dbReference type="STRING" id="3847.A0A0R0LJ67"/>
<evidence type="ECO:0000256" key="1">
    <source>
        <dbReference type="ARBA" id="ARBA00022490"/>
    </source>
</evidence>
<name>A0A0R0LJ67_SOYBN</name>
<reference evidence="5" key="3">
    <citation type="submission" date="2018-07" db="EMBL/GenBank/DDBJ databases">
        <title>WGS assembly of Glycine max.</title>
        <authorList>
            <person name="Schmutz J."/>
            <person name="Cannon S."/>
            <person name="Schlueter J."/>
            <person name="Ma J."/>
            <person name="Mitros T."/>
            <person name="Nelson W."/>
            <person name="Hyten D."/>
            <person name="Song Q."/>
            <person name="Thelen J."/>
            <person name="Cheng J."/>
            <person name="Xu D."/>
            <person name="Hellsten U."/>
            <person name="May G."/>
            <person name="Yu Y."/>
            <person name="Sakurai T."/>
            <person name="Umezawa T."/>
            <person name="Bhattacharyya M."/>
            <person name="Sandhu D."/>
            <person name="Valliyodan B."/>
            <person name="Lindquist E."/>
            <person name="Peto M."/>
            <person name="Grant D."/>
            <person name="Shu S."/>
            <person name="Goodstein D."/>
            <person name="Barry K."/>
            <person name="Futrell-Griggs M."/>
            <person name="Abernathy B."/>
            <person name="Du J."/>
            <person name="Tian Z."/>
            <person name="Zhu L."/>
            <person name="Gill N."/>
            <person name="Joshi T."/>
            <person name="Libault M."/>
            <person name="Sethuraman A."/>
            <person name="Zhang X."/>
            <person name="Shinozaki K."/>
            <person name="Nguyen H."/>
            <person name="Wing R."/>
            <person name="Cregan P."/>
            <person name="Specht J."/>
            <person name="Grimwood J."/>
            <person name="Rokhsar D."/>
            <person name="Stacey G."/>
            <person name="Shoemaker R."/>
            <person name="Jackson S."/>
        </authorList>
    </citation>
    <scope>NUCLEOTIDE SEQUENCE</scope>
    <source>
        <tissue evidence="5">Callus</tissue>
    </source>
</reference>
<organism evidence="5">
    <name type="scientific">Glycine max</name>
    <name type="common">Soybean</name>
    <name type="synonym">Glycine hispida</name>
    <dbReference type="NCBI Taxonomy" id="3847"/>
    <lineage>
        <taxon>Eukaryota</taxon>
        <taxon>Viridiplantae</taxon>
        <taxon>Streptophyta</taxon>
        <taxon>Embryophyta</taxon>
        <taxon>Tracheophyta</taxon>
        <taxon>Spermatophyta</taxon>
        <taxon>Magnoliopsida</taxon>
        <taxon>eudicotyledons</taxon>
        <taxon>Gunneridae</taxon>
        <taxon>Pentapetalae</taxon>
        <taxon>rosids</taxon>
        <taxon>fabids</taxon>
        <taxon>Fabales</taxon>
        <taxon>Fabaceae</taxon>
        <taxon>Papilionoideae</taxon>
        <taxon>50 kb inversion clade</taxon>
        <taxon>NPAAA clade</taxon>
        <taxon>indigoferoid/millettioid clade</taxon>
        <taxon>Phaseoleae</taxon>
        <taxon>Glycine</taxon>
        <taxon>Glycine subgen. Soja</taxon>
    </lineage>
</organism>
<dbReference type="AlphaFoldDB" id="A0A0R0LJ67"/>
<dbReference type="InterPro" id="IPR012677">
    <property type="entry name" value="Nucleotide-bd_a/b_plait_sf"/>
</dbReference>
<evidence type="ECO:0000313" key="6">
    <source>
        <dbReference type="EnsemblPlants" id="KRH75983"/>
    </source>
</evidence>
<proteinExistence type="predicted"/>